<sequence>MREAPQPHSTPESDNSSDSDSDESRPTRSQSYVGEVYNALRNEASSGNYDGDELFSMSEEDPEDDSVESVSSPAEQDDDPTSQGNDPNIDEEDEENDDDGNGDDGDESFIFMIDVVSLLNQKSGTERKLCNGNLEQEFGNEEDEGNYEEGDENENDRYEQEGEHEGNEEGNGDGEDEEMQVEPNEEDDIPESGDGTSDGTYDVRSRHIRPNERRTNQSSRNSRAINSLPGEQQQDAAPRTDSNSASQQRVRNNEVNNSTNRNADTTSARVSGVTNGRHSSKFFIDLKQYIRIFICFMIFS</sequence>
<feature type="compositionally biased region" description="Polar residues" evidence="1">
    <location>
        <begin position="216"/>
        <end position="248"/>
    </location>
</feature>
<gene>
    <name evidence="2" type="ORF">OFLC_LOCUS6800</name>
</gene>
<proteinExistence type="predicted"/>
<feature type="compositionally biased region" description="Basic and acidic residues" evidence="1">
    <location>
        <begin position="201"/>
        <end position="215"/>
    </location>
</feature>
<dbReference type="AlphaFoldDB" id="A0A183HH37"/>
<protein>
    <submittedName>
        <fullName evidence="4">Acidic repeat-containing protein-like</fullName>
    </submittedName>
</protein>
<reference evidence="2 3" key="2">
    <citation type="submission" date="2018-11" db="EMBL/GenBank/DDBJ databases">
        <authorList>
            <consortium name="Pathogen Informatics"/>
        </authorList>
    </citation>
    <scope>NUCLEOTIDE SEQUENCE [LARGE SCALE GENOMIC DNA]</scope>
</reference>
<dbReference type="WBParaSite" id="OFLC_0000679801-mRNA-1">
    <property type="protein sequence ID" value="OFLC_0000679801-mRNA-1"/>
    <property type="gene ID" value="OFLC_0000679801"/>
</dbReference>
<feature type="compositionally biased region" description="Acidic residues" evidence="1">
    <location>
        <begin position="168"/>
        <end position="191"/>
    </location>
</feature>
<organism evidence="4">
    <name type="scientific">Onchocerca flexuosa</name>
    <dbReference type="NCBI Taxonomy" id="387005"/>
    <lineage>
        <taxon>Eukaryota</taxon>
        <taxon>Metazoa</taxon>
        <taxon>Ecdysozoa</taxon>
        <taxon>Nematoda</taxon>
        <taxon>Chromadorea</taxon>
        <taxon>Rhabditida</taxon>
        <taxon>Spirurina</taxon>
        <taxon>Spiruromorpha</taxon>
        <taxon>Filarioidea</taxon>
        <taxon>Onchocercidae</taxon>
        <taxon>Onchocerca</taxon>
    </lineage>
</organism>
<feature type="compositionally biased region" description="Acidic residues" evidence="1">
    <location>
        <begin position="138"/>
        <end position="154"/>
    </location>
</feature>
<evidence type="ECO:0000256" key="1">
    <source>
        <dbReference type="SAM" id="MobiDB-lite"/>
    </source>
</evidence>
<feature type="compositionally biased region" description="Basic and acidic residues" evidence="1">
    <location>
        <begin position="155"/>
        <end position="167"/>
    </location>
</feature>
<feature type="compositionally biased region" description="Low complexity" evidence="1">
    <location>
        <begin position="249"/>
        <end position="262"/>
    </location>
</feature>
<accession>A0A183HH37</accession>
<name>A0A183HH37_9BILA</name>
<feature type="region of interest" description="Disordered" evidence="1">
    <location>
        <begin position="1"/>
        <end position="109"/>
    </location>
</feature>
<evidence type="ECO:0000313" key="4">
    <source>
        <dbReference type="WBParaSite" id="OFLC_0000679801-mRNA-1"/>
    </source>
</evidence>
<feature type="compositionally biased region" description="Polar residues" evidence="1">
    <location>
        <begin position="263"/>
        <end position="274"/>
    </location>
</feature>
<evidence type="ECO:0000313" key="2">
    <source>
        <dbReference type="EMBL" id="VDO47947.1"/>
    </source>
</evidence>
<dbReference type="EMBL" id="UZAJ01006678">
    <property type="protein sequence ID" value="VDO47947.1"/>
    <property type="molecule type" value="Genomic_DNA"/>
</dbReference>
<feature type="compositionally biased region" description="Acidic residues" evidence="1">
    <location>
        <begin position="88"/>
        <end position="107"/>
    </location>
</feature>
<dbReference type="Proteomes" id="UP000267606">
    <property type="component" value="Unassembled WGS sequence"/>
</dbReference>
<feature type="region of interest" description="Disordered" evidence="1">
    <location>
        <begin position="123"/>
        <end position="274"/>
    </location>
</feature>
<dbReference type="STRING" id="387005.A0A183HH37"/>
<keyword evidence="3" id="KW-1185">Reference proteome</keyword>
<reference evidence="4" key="1">
    <citation type="submission" date="2016-06" db="UniProtKB">
        <authorList>
            <consortium name="WormBaseParasite"/>
        </authorList>
    </citation>
    <scope>IDENTIFICATION</scope>
</reference>
<evidence type="ECO:0000313" key="3">
    <source>
        <dbReference type="Proteomes" id="UP000267606"/>
    </source>
</evidence>
<feature type="compositionally biased region" description="Acidic residues" evidence="1">
    <location>
        <begin position="50"/>
        <end position="67"/>
    </location>
</feature>